<keyword evidence="4" id="KW-1185">Reference proteome</keyword>
<dbReference type="AlphaFoldDB" id="A0AAF0ZZQ1"/>
<dbReference type="EMBL" id="CP133622">
    <property type="protein sequence ID" value="WMV55160.1"/>
    <property type="molecule type" value="Genomic_DNA"/>
</dbReference>
<protein>
    <recommendedName>
        <fullName evidence="2">Putative plant transposon protein domain-containing protein</fullName>
    </recommendedName>
</protein>
<evidence type="ECO:0000259" key="2">
    <source>
        <dbReference type="Pfam" id="PF20167"/>
    </source>
</evidence>
<proteinExistence type="predicted"/>
<evidence type="ECO:0000313" key="3">
    <source>
        <dbReference type="EMBL" id="WMV55160.1"/>
    </source>
</evidence>
<evidence type="ECO:0000313" key="4">
    <source>
        <dbReference type="Proteomes" id="UP001234989"/>
    </source>
</evidence>
<dbReference type="InterPro" id="IPR046796">
    <property type="entry name" value="Transposase_32_dom"/>
</dbReference>
<evidence type="ECO:0000256" key="1">
    <source>
        <dbReference type="SAM" id="MobiDB-lite"/>
    </source>
</evidence>
<organism evidence="3 4">
    <name type="scientific">Solanum verrucosum</name>
    <dbReference type="NCBI Taxonomy" id="315347"/>
    <lineage>
        <taxon>Eukaryota</taxon>
        <taxon>Viridiplantae</taxon>
        <taxon>Streptophyta</taxon>
        <taxon>Embryophyta</taxon>
        <taxon>Tracheophyta</taxon>
        <taxon>Spermatophyta</taxon>
        <taxon>Magnoliopsida</taxon>
        <taxon>eudicotyledons</taxon>
        <taxon>Gunneridae</taxon>
        <taxon>Pentapetalae</taxon>
        <taxon>asterids</taxon>
        <taxon>lamiids</taxon>
        <taxon>Solanales</taxon>
        <taxon>Solanaceae</taxon>
        <taxon>Solanoideae</taxon>
        <taxon>Solaneae</taxon>
        <taxon>Solanum</taxon>
    </lineage>
</organism>
<reference evidence="3" key="1">
    <citation type="submission" date="2023-08" db="EMBL/GenBank/DDBJ databases">
        <title>A de novo genome assembly of Solanum verrucosum Schlechtendal, a Mexican diploid species geographically isolated from the other diploid A-genome species in potato relatives.</title>
        <authorList>
            <person name="Hosaka K."/>
        </authorList>
    </citation>
    <scope>NUCLEOTIDE SEQUENCE</scope>
    <source>
        <tissue evidence="3">Young leaves</tissue>
    </source>
</reference>
<feature type="domain" description="Putative plant transposon protein" evidence="2">
    <location>
        <begin position="248"/>
        <end position="407"/>
    </location>
</feature>
<feature type="region of interest" description="Disordered" evidence="1">
    <location>
        <begin position="32"/>
        <end position="63"/>
    </location>
</feature>
<dbReference type="Pfam" id="PF20167">
    <property type="entry name" value="Transposase_32"/>
    <property type="match status" value="1"/>
</dbReference>
<name>A0AAF0ZZQ1_SOLVR</name>
<accession>A0AAF0ZZQ1</accession>
<dbReference type="Proteomes" id="UP001234989">
    <property type="component" value="Chromosome 11"/>
</dbReference>
<gene>
    <name evidence="3" type="ORF">MTR67_048545</name>
</gene>
<sequence length="548" mass="62164">MEEILKAITTLCIKVDSMDNEIQKLKTNEDNLKSKASQQHDYKNAELRRSEDGKNPELKGDDGKLLKTHNVCLNTAAGGTHGHHPRTVDGLTVRPAVRWLKHGKNITATHYTFCFPEQAPAVKHPYDEEGDSFDSEQGFDGATWASENDLHTAEAEEEERDNQEDIDAFESNDTIVQFVQKRESDQVFKHQLIVVIHNTWAIPGSRTIFESGILSKSSGIGRRSIVPKNKIVEVDLQTFLEIYDLFKSHHFEWITKKPGHFGRHLSREFYSTYASTHLNEVFEASKKRKKVATLRSAPLDEVFIHGAWMDISETSINRFLHGPEYNTPIVVGLYENHHHSVRIELEMSDHISHESIMRWIAWMITSDDYAVNIGRLIATEMRDYALNEKAGLPFPCTIRRFYQHAQTPPNKLVDRYIDATNLANVASIKDVAYPHYGTRVGPSALLNVLPHVESTERSAEAALGVQLSSVIFYSQVQSTERRLPDECRQEISMTMNHIDGLDTHYTSWMDALSSADTSSLQVQPVVMKADIAKLADKTIEMPPIFVLD</sequence>